<comment type="catalytic activity">
    <reaction evidence="1">
        <text>Hydrolysis of terminal non-reducing N-acetyl-D-hexosamine residues in N-acetyl-beta-D-hexosaminides.</text>
        <dbReference type="EC" id="3.2.1.52"/>
    </reaction>
</comment>
<dbReference type="InterPro" id="IPR025705">
    <property type="entry name" value="Beta_hexosaminidase_sua/sub"/>
</dbReference>
<dbReference type="InterPro" id="IPR017853">
    <property type="entry name" value="GH"/>
</dbReference>
<dbReference type="Proteomes" id="UP001332192">
    <property type="component" value="Chromosome"/>
</dbReference>
<evidence type="ECO:0000256" key="1">
    <source>
        <dbReference type="ARBA" id="ARBA00001231"/>
    </source>
</evidence>
<feature type="domain" description="Glycoside hydrolase family 20 catalytic" evidence="7">
    <location>
        <begin position="247"/>
        <end position="424"/>
    </location>
</feature>
<dbReference type="Gene3D" id="3.30.379.10">
    <property type="entry name" value="Chitobiase/beta-hexosaminidase domain 2-like"/>
    <property type="match status" value="1"/>
</dbReference>
<evidence type="ECO:0000256" key="5">
    <source>
        <dbReference type="ARBA" id="ARBA00023295"/>
    </source>
</evidence>
<dbReference type="Pfam" id="PF00728">
    <property type="entry name" value="Glyco_hydro_20"/>
    <property type="match status" value="1"/>
</dbReference>
<evidence type="ECO:0000259" key="7">
    <source>
        <dbReference type="Pfam" id="PF00728"/>
    </source>
</evidence>
<dbReference type="InterPro" id="IPR029018">
    <property type="entry name" value="Hex-like_dom2"/>
</dbReference>
<keyword evidence="4" id="KW-0378">Hydrolase</keyword>
<sequence length="730" mass="79043">MRRLAAVALVGAGAALAWANLSLVAAPAPAPAALIPEAAAFDAAPSDEDQPLLVPAPRQAQFPRGSLGLRDARIRVAGEGARLQEAARIVQAEVARRFGFELPVTTSPDGRRGPEIILGTREHPDLAERIKASGLEADRPEGYALAVDEHGAWVAGADEAGAYWGAQTLRQLLVRSQQGPALRFARIADWPAFAFRGAMIYLDAFSHPINDRLLEMLAAYKFNAVLVMADYVKWESTRDVWHPLGASKDEARRVATLARQLGLEPIPLIELLGHAQWLFYGGKNRDLLHDPACPEPFAYDPLNPRTYEVVLPVLDEAVEAFGARWVHIGHDEVRSVCRFPATDEARAVGFDRLFVQDVLRLYRHLKARGVGVIMWQDAAFSDAAPEIVPQLPKDIVITDWHYLPGDDFVSVRQIRQAGFRVIGATWSQPGNAESFARSALQDGAMGMIQTRWTGQWGNRTVLDGNAEQAVAYVRAAASFWNPDAVIPDDVATRLYADAWAPAPYRPIRGHLVDLSPFATRSLIDPDGSGWLGKGPEYDWSALVAGRDAQAAGAAGQAQPKGRTVKLGPYRFDLSGAVMVRTERGVARQLPGAVTIPLHARAAAVAVLHTLGWGAPGPGQVVGSYVLRYEDGSRLTVPLRYGREIAAWTDLPVESLRRYPAWRGKTAGGLEIGADVLVIPNPYPSRTIASLTVEGASRWTSPAVLGMTLLDEVPPLPPTGAAGREGGVREP</sequence>
<keyword evidence="5" id="KW-0326">Glycosidase</keyword>
<dbReference type="PANTHER" id="PTHR22600:SF57">
    <property type="entry name" value="BETA-N-ACETYLHEXOSAMINIDASE"/>
    <property type="match status" value="1"/>
</dbReference>
<dbReference type="SUPFAM" id="SSF51445">
    <property type="entry name" value="(Trans)glycosidases"/>
    <property type="match status" value="1"/>
</dbReference>
<keyword evidence="10" id="KW-1185">Reference proteome</keyword>
<dbReference type="Gene3D" id="3.20.20.80">
    <property type="entry name" value="Glycosidases"/>
    <property type="match status" value="1"/>
</dbReference>
<organism evidence="9 10">
    <name type="scientific">Carboxydichorda subterranea</name>
    <dbReference type="NCBI Taxonomy" id="3109565"/>
    <lineage>
        <taxon>Bacteria</taxon>
        <taxon>Bacillati</taxon>
        <taxon>Bacillota</taxon>
        <taxon>Limnochordia</taxon>
        <taxon>Limnochordales</taxon>
        <taxon>Geochordaceae</taxon>
        <taxon>Carboxydichorda</taxon>
    </lineage>
</organism>
<feature type="chain" id="PRO_5045859902" description="beta-N-acetylhexosaminidase" evidence="6">
    <location>
        <begin position="20"/>
        <end position="730"/>
    </location>
</feature>
<accession>A0ABZ1BXQ4</accession>
<evidence type="ECO:0000256" key="4">
    <source>
        <dbReference type="ARBA" id="ARBA00022801"/>
    </source>
</evidence>
<evidence type="ECO:0000256" key="3">
    <source>
        <dbReference type="ARBA" id="ARBA00012663"/>
    </source>
</evidence>
<dbReference type="EMBL" id="CP141615">
    <property type="protein sequence ID" value="WRP17589.1"/>
    <property type="molecule type" value="Genomic_DNA"/>
</dbReference>
<dbReference type="Pfam" id="PF02838">
    <property type="entry name" value="Glyco_hydro_20b"/>
    <property type="match status" value="1"/>
</dbReference>
<dbReference type="RefSeq" id="WP_324716859.1">
    <property type="nucleotide sequence ID" value="NZ_CP141615.1"/>
</dbReference>
<evidence type="ECO:0000259" key="8">
    <source>
        <dbReference type="Pfam" id="PF02838"/>
    </source>
</evidence>
<dbReference type="PRINTS" id="PR00738">
    <property type="entry name" value="GLHYDRLASE20"/>
</dbReference>
<keyword evidence="6" id="KW-0732">Signal</keyword>
<dbReference type="EC" id="3.2.1.52" evidence="3"/>
<reference evidence="9 10" key="1">
    <citation type="journal article" date="2024" name="Front. Microbiol.">
        <title>Novel thermophilic genera Geochorda gen. nov. and Carboxydochorda gen. nov. from the deep terrestrial subsurface reveal the ecophysiological diversity in the class Limnochordia.</title>
        <authorList>
            <person name="Karnachuk O.V."/>
            <person name="Lukina A.P."/>
            <person name="Avakyan M.R."/>
            <person name="Kadnikov V.V."/>
            <person name="Begmatov S."/>
            <person name="Beletsky A.V."/>
            <person name="Vlasova K.G."/>
            <person name="Novikov A.A."/>
            <person name="Shcherbakova V.A."/>
            <person name="Mardanov A.V."/>
            <person name="Ravin N.V."/>
        </authorList>
    </citation>
    <scope>NUCLEOTIDE SEQUENCE [LARGE SCALE GENOMIC DNA]</scope>
    <source>
        <strain evidence="9 10">L945</strain>
    </source>
</reference>
<dbReference type="InterPro" id="IPR015882">
    <property type="entry name" value="HEX_bac_N"/>
</dbReference>
<evidence type="ECO:0000313" key="9">
    <source>
        <dbReference type="EMBL" id="WRP17589.1"/>
    </source>
</evidence>
<gene>
    <name evidence="9" type="ORF">U7230_00795</name>
</gene>
<name>A0ABZ1BXQ4_9FIRM</name>
<evidence type="ECO:0000256" key="6">
    <source>
        <dbReference type="SAM" id="SignalP"/>
    </source>
</evidence>
<proteinExistence type="inferred from homology"/>
<protein>
    <recommendedName>
        <fullName evidence="3">beta-N-acetylhexosaminidase</fullName>
        <ecNumber evidence="3">3.2.1.52</ecNumber>
    </recommendedName>
</protein>
<dbReference type="PANTHER" id="PTHR22600">
    <property type="entry name" value="BETA-HEXOSAMINIDASE"/>
    <property type="match status" value="1"/>
</dbReference>
<comment type="similarity">
    <text evidence="2">Belongs to the glycosyl hydrolase 20 family.</text>
</comment>
<evidence type="ECO:0000313" key="10">
    <source>
        <dbReference type="Proteomes" id="UP001332192"/>
    </source>
</evidence>
<feature type="signal peptide" evidence="6">
    <location>
        <begin position="1"/>
        <end position="19"/>
    </location>
</feature>
<feature type="domain" description="Beta-hexosaminidase bacterial type N-terminal" evidence="8">
    <location>
        <begin position="51"/>
        <end position="190"/>
    </location>
</feature>
<dbReference type="InterPro" id="IPR015883">
    <property type="entry name" value="Glyco_hydro_20_cat"/>
</dbReference>
<dbReference type="SUPFAM" id="SSF55545">
    <property type="entry name" value="beta-N-acetylhexosaminidase-like domain"/>
    <property type="match status" value="1"/>
</dbReference>
<evidence type="ECO:0000256" key="2">
    <source>
        <dbReference type="ARBA" id="ARBA00006285"/>
    </source>
</evidence>